<protein>
    <recommendedName>
        <fullName evidence="6">N-acetylmuramoyl-L-alanine amidase</fullName>
    </recommendedName>
</protein>
<dbReference type="PANTHER" id="PTHR11022:SF41">
    <property type="entry name" value="PEPTIDOGLYCAN-RECOGNITION PROTEIN LC-RELATED"/>
    <property type="match status" value="1"/>
</dbReference>
<dbReference type="SUPFAM" id="SSF55846">
    <property type="entry name" value="N-acetylmuramoyl-L-alanine amidase-like"/>
    <property type="match status" value="1"/>
</dbReference>
<reference evidence="4" key="1">
    <citation type="submission" date="2022-01" db="EMBL/GenBank/DDBJ databases">
        <authorList>
            <person name="Criscuolo A."/>
        </authorList>
    </citation>
    <scope>NUCLEOTIDE SEQUENCE</scope>
    <source>
        <strain evidence="4">CIP111892</strain>
    </source>
</reference>
<organism evidence="4 5">
    <name type="scientific">Paenibacillus auburnensis</name>
    <dbReference type="NCBI Taxonomy" id="2905649"/>
    <lineage>
        <taxon>Bacteria</taxon>
        <taxon>Bacillati</taxon>
        <taxon>Bacillota</taxon>
        <taxon>Bacilli</taxon>
        <taxon>Bacillales</taxon>
        <taxon>Paenibacillaceae</taxon>
        <taxon>Paenibacillus</taxon>
    </lineage>
</organism>
<dbReference type="PANTHER" id="PTHR11022">
    <property type="entry name" value="PEPTIDOGLYCAN RECOGNITION PROTEIN"/>
    <property type="match status" value="1"/>
</dbReference>
<sequence length="161" mass="18365">MSTEDWITEAKLHFSEPLQPLQDVDSIIIHHTEEEGWDIHRTHAYHRDTMNWSGIGYNFFIEAPGVADGKIVSGRGYHVGAHTLGRNETSIGICMSGNMDLHQPSKRQMDSLLKLCRYLMDQYKLSPEDVIGHREVAGVTKSCPGSHVDMNWIRMELFSRI</sequence>
<feature type="domain" description="Peptidoglycan recognition protein family" evidence="3">
    <location>
        <begin position="6"/>
        <end position="137"/>
    </location>
</feature>
<feature type="domain" description="N-acetylmuramoyl-L-alanine amidase" evidence="2">
    <location>
        <begin position="13"/>
        <end position="145"/>
    </location>
</feature>
<evidence type="ECO:0000259" key="2">
    <source>
        <dbReference type="SMART" id="SM00644"/>
    </source>
</evidence>
<dbReference type="SMART" id="SM00701">
    <property type="entry name" value="PGRP"/>
    <property type="match status" value="1"/>
</dbReference>
<comment type="similarity">
    <text evidence="1">Belongs to the N-acetylmuramoyl-L-alanine amidase 2 family.</text>
</comment>
<dbReference type="CDD" id="cd06583">
    <property type="entry name" value="PGRP"/>
    <property type="match status" value="1"/>
</dbReference>
<evidence type="ECO:0000313" key="4">
    <source>
        <dbReference type="EMBL" id="CAH1220684.1"/>
    </source>
</evidence>
<dbReference type="Proteomes" id="UP000838324">
    <property type="component" value="Unassembled WGS sequence"/>
</dbReference>
<dbReference type="SMART" id="SM00644">
    <property type="entry name" value="Ami_2"/>
    <property type="match status" value="1"/>
</dbReference>
<gene>
    <name evidence="4" type="ORF">PAECIP111892_04896</name>
</gene>
<name>A0ABM9CS52_9BACL</name>
<dbReference type="InterPro" id="IPR036505">
    <property type="entry name" value="Amidase/PGRP_sf"/>
</dbReference>
<evidence type="ECO:0000313" key="5">
    <source>
        <dbReference type="Proteomes" id="UP000838324"/>
    </source>
</evidence>
<dbReference type="Gene3D" id="3.40.80.10">
    <property type="entry name" value="Peptidoglycan recognition protein-like"/>
    <property type="match status" value="1"/>
</dbReference>
<proteinExistence type="inferred from homology"/>
<evidence type="ECO:0000259" key="3">
    <source>
        <dbReference type="SMART" id="SM00701"/>
    </source>
</evidence>
<evidence type="ECO:0000256" key="1">
    <source>
        <dbReference type="ARBA" id="ARBA00007553"/>
    </source>
</evidence>
<dbReference type="EMBL" id="CAKMMG010000010">
    <property type="protein sequence ID" value="CAH1220684.1"/>
    <property type="molecule type" value="Genomic_DNA"/>
</dbReference>
<dbReference type="InterPro" id="IPR002502">
    <property type="entry name" value="Amidase_domain"/>
</dbReference>
<keyword evidence="5" id="KW-1185">Reference proteome</keyword>
<accession>A0ABM9CS52</accession>
<dbReference type="Pfam" id="PF01510">
    <property type="entry name" value="Amidase_2"/>
    <property type="match status" value="1"/>
</dbReference>
<dbReference type="RefSeq" id="WP_236336763.1">
    <property type="nucleotide sequence ID" value="NZ_CAKMMG010000010.1"/>
</dbReference>
<evidence type="ECO:0008006" key="6">
    <source>
        <dbReference type="Google" id="ProtNLM"/>
    </source>
</evidence>
<comment type="caution">
    <text evidence="4">The sequence shown here is derived from an EMBL/GenBank/DDBJ whole genome shotgun (WGS) entry which is preliminary data.</text>
</comment>
<dbReference type="InterPro" id="IPR015510">
    <property type="entry name" value="PGRP"/>
</dbReference>
<dbReference type="InterPro" id="IPR006619">
    <property type="entry name" value="PGRP_domain_met/bac"/>
</dbReference>